<keyword evidence="4" id="KW-1185">Reference proteome</keyword>
<feature type="transmembrane region" description="Helical" evidence="1">
    <location>
        <begin position="40"/>
        <end position="66"/>
    </location>
</feature>
<protein>
    <recommendedName>
        <fullName evidence="2">YdbS-like PH domain-containing protein</fullName>
    </recommendedName>
</protein>
<feature type="transmembrane region" description="Helical" evidence="1">
    <location>
        <begin position="349"/>
        <end position="375"/>
    </location>
</feature>
<feature type="domain" description="YdbS-like PH" evidence="2">
    <location>
        <begin position="59"/>
        <end position="135"/>
    </location>
</feature>
<comment type="caution">
    <text evidence="3">The sequence shown here is derived from an EMBL/GenBank/DDBJ whole genome shotgun (WGS) entry which is preliminary data.</text>
</comment>
<organism evidence="3 4">
    <name type="scientific">Actinomadura craniellae</name>
    <dbReference type="NCBI Taxonomy" id="2231787"/>
    <lineage>
        <taxon>Bacteria</taxon>
        <taxon>Bacillati</taxon>
        <taxon>Actinomycetota</taxon>
        <taxon>Actinomycetes</taxon>
        <taxon>Streptosporangiales</taxon>
        <taxon>Thermomonosporaceae</taxon>
        <taxon>Actinomadura</taxon>
    </lineage>
</organism>
<name>A0A365GVQ5_9ACTN</name>
<accession>A0A365GVQ5</accession>
<feature type="transmembrane region" description="Helical" evidence="1">
    <location>
        <begin position="12"/>
        <end position="34"/>
    </location>
</feature>
<reference evidence="3 4" key="1">
    <citation type="submission" date="2018-06" db="EMBL/GenBank/DDBJ databases">
        <title>Actinomadura craniellae sp. nov. isolated from marine sponge Craniella sp.</title>
        <authorList>
            <person name="Li L."/>
            <person name="Xu Q.H."/>
            <person name="Lin H.W."/>
            <person name="Lu Y.H."/>
        </authorList>
    </citation>
    <scope>NUCLEOTIDE SEQUENCE [LARGE SCALE GENOMIC DNA]</scope>
    <source>
        <strain evidence="3 4">LHW63021</strain>
    </source>
</reference>
<dbReference type="InterPro" id="IPR014529">
    <property type="entry name" value="UCP026631"/>
</dbReference>
<evidence type="ECO:0000256" key="1">
    <source>
        <dbReference type="SAM" id="Phobius"/>
    </source>
</evidence>
<dbReference type="PANTHER" id="PTHR34473">
    <property type="entry name" value="UPF0699 TRANSMEMBRANE PROTEIN YDBS"/>
    <property type="match status" value="1"/>
</dbReference>
<keyword evidence="1" id="KW-0472">Membrane</keyword>
<dbReference type="RefSeq" id="WP_111871978.1">
    <property type="nucleotide sequence ID" value="NZ_QLYX01000023.1"/>
</dbReference>
<feature type="domain" description="YdbS-like PH" evidence="2">
    <location>
        <begin position="242"/>
        <end position="293"/>
    </location>
</feature>
<dbReference type="PANTHER" id="PTHR34473:SF2">
    <property type="entry name" value="UPF0699 TRANSMEMBRANE PROTEIN YDBT"/>
    <property type="match status" value="1"/>
</dbReference>
<evidence type="ECO:0000313" key="3">
    <source>
        <dbReference type="EMBL" id="RAY10907.1"/>
    </source>
</evidence>
<dbReference type="Proteomes" id="UP000251891">
    <property type="component" value="Unassembled WGS sequence"/>
</dbReference>
<dbReference type="PIRSF" id="PIRSF026631">
    <property type="entry name" value="UCP026631"/>
    <property type="match status" value="1"/>
</dbReference>
<feature type="transmembrane region" description="Helical" evidence="1">
    <location>
        <begin position="163"/>
        <end position="189"/>
    </location>
</feature>
<evidence type="ECO:0000313" key="4">
    <source>
        <dbReference type="Proteomes" id="UP000251891"/>
    </source>
</evidence>
<keyword evidence="1" id="KW-1133">Transmembrane helix</keyword>
<gene>
    <name evidence="3" type="ORF">DPM19_32730</name>
</gene>
<sequence>MTGRAIRLHPLTILVGAIRELIALLVAGAAGLAVGGLSTAFYFTLLGLGFGLVLHLVKWATFTYTVHDNRIELRRALIGRSVKIIPRERVRGVDISSTLPHRLLGLAVVHVDAGSDGGDGTLNAVSRQEADRLRRVLLSHVAEMRRTPADDTELARASPRWNLYAPLGGTYLLTPFAVAGSVLGTLYNLGDEFGFIDERRLSHLGRDVLGLPVTVGVVVALLFLVAMPIGSVIAFALFNWDFSLRARGEELIAERGLLTRRTVSLERRRIRGVELIDNPLERLAGAARLGALVTGLGDAAQRGRLLPTAPVTISRDVAARVVGTVPGPLVTHPPAALRRRVVRAIIPPLAFTVIALLAGRPWAACAGLVLMILAVPLGADRYHQLGHALDRDRLTVRSGALRRRQAVVERRAVVGWRLRQTLFQRRLGLATLVVAVGAGEGGYPAIDMAEQDAVAFAEEVTPAWVRPFLNS</sequence>
<proteinExistence type="predicted"/>
<dbReference type="OrthoDB" id="4121259at2"/>
<evidence type="ECO:0000259" key="2">
    <source>
        <dbReference type="Pfam" id="PF03703"/>
    </source>
</evidence>
<dbReference type="Pfam" id="PF03703">
    <property type="entry name" value="bPH_2"/>
    <property type="match status" value="3"/>
</dbReference>
<feature type="domain" description="YdbS-like PH" evidence="2">
    <location>
        <begin position="388"/>
        <end position="450"/>
    </location>
</feature>
<dbReference type="InterPro" id="IPR005182">
    <property type="entry name" value="YdbS-like_PH"/>
</dbReference>
<dbReference type="AlphaFoldDB" id="A0A365GVQ5"/>
<dbReference type="EMBL" id="QLYX01000023">
    <property type="protein sequence ID" value="RAY10907.1"/>
    <property type="molecule type" value="Genomic_DNA"/>
</dbReference>
<feature type="transmembrane region" description="Helical" evidence="1">
    <location>
        <begin position="209"/>
        <end position="238"/>
    </location>
</feature>
<keyword evidence="1" id="KW-0812">Transmembrane</keyword>